<accession>A0AAD3Y1Q4</accession>
<dbReference type="AlphaFoldDB" id="A0AAD3Y1Q4"/>
<comment type="caution">
    <text evidence="1">The sequence shown here is derived from an EMBL/GenBank/DDBJ whole genome shotgun (WGS) entry which is preliminary data.</text>
</comment>
<reference evidence="1" key="1">
    <citation type="submission" date="2023-05" db="EMBL/GenBank/DDBJ databases">
        <title>Nepenthes gracilis genome sequencing.</title>
        <authorList>
            <person name="Fukushima K."/>
        </authorList>
    </citation>
    <scope>NUCLEOTIDE SEQUENCE</scope>
    <source>
        <strain evidence="1">SING2019-196</strain>
    </source>
</reference>
<evidence type="ECO:0000313" key="1">
    <source>
        <dbReference type="EMBL" id="GMH24224.1"/>
    </source>
</evidence>
<proteinExistence type="predicted"/>
<sequence length="117" mass="12129">MEGSVHAQVHLDSYTGAPSSSSGVPPLSDFHGVLAKSPQLSKAASLLSLEIDADLASFVYDGDKVCSSNGPSAKALILDSSPCEQGRLPIIKIPIPVDATITMPPDSDIKPPMTSLK</sequence>
<name>A0AAD3Y1Q4_NEPGR</name>
<dbReference type="EMBL" id="BSYO01000027">
    <property type="protein sequence ID" value="GMH24224.1"/>
    <property type="molecule type" value="Genomic_DNA"/>
</dbReference>
<keyword evidence="2" id="KW-1185">Reference proteome</keyword>
<protein>
    <submittedName>
        <fullName evidence="1">Uncharacterized protein</fullName>
    </submittedName>
</protein>
<gene>
    <name evidence="1" type="ORF">Nepgr_026067</name>
</gene>
<dbReference type="Proteomes" id="UP001279734">
    <property type="component" value="Unassembled WGS sequence"/>
</dbReference>
<organism evidence="1 2">
    <name type="scientific">Nepenthes gracilis</name>
    <name type="common">Slender pitcher plant</name>
    <dbReference type="NCBI Taxonomy" id="150966"/>
    <lineage>
        <taxon>Eukaryota</taxon>
        <taxon>Viridiplantae</taxon>
        <taxon>Streptophyta</taxon>
        <taxon>Embryophyta</taxon>
        <taxon>Tracheophyta</taxon>
        <taxon>Spermatophyta</taxon>
        <taxon>Magnoliopsida</taxon>
        <taxon>eudicotyledons</taxon>
        <taxon>Gunneridae</taxon>
        <taxon>Pentapetalae</taxon>
        <taxon>Caryophyllales</taxon>
        <taxon>Nepenthaceae</taxon>
        <taxon>Nepenthes</taxon>
    </lineage>
</organism>
<evidence type="ECO:0000313" key="2">
    <source>
        <dbReference type="Proteomes" id="UP001279734"/>
    </source>
</evidence>